<dbReference type="AlphaFoldDB" id="A0A0M6YB12"/>
<dbReference type="PROSITE" id="PS51704">
    <property type="entry name" value="GP_PDE"/>
    <property type="match status" value="1"/>
</dbReference>
<dbReference type="PANTHER" id="PTHR46211:SF1">
    <property type="entry name" value="GLYCEROPHOSPHODIESTER PHOSPHODIESTERASE, CYTOPLASMIC"/>
    <property type="match status" value="1"/>
</dbReference>
<keyword evidence="2" id="KW-0378">Hydrolase</keyword>
<dbReference type="GO" id="GO:0006629">
    <property type="term" value="P:lipid metabolic process"/>
    <property type="evidence" value="ECO:0007669"/>
    <property type="project" value="InterPro"/>
</dbReference>
<dbReference type="InterPro" id="IPR030395">
    <property type="entry name" value="GP_PDE_dom"/>
</dbReference>
<keyword evidence="3" id="KW-1185">Reference proteome</keyword>
<name>A0A0M6YB12_9HYPH</name>
<dbReference type="GO" id="GO:0008889">
    <property type="term" value="F:glycerophosphodiester phosphodiesterase activity"/>
    <property type="evidence" value="ECO:0007669"/>
    <property type="project" value="UniProtKB-EC"/>
</dbReference>
<evidence type="ECO:0000259" key="1">
    <source>
        <dbReference type="PROSITE" id="PS51704"/>
    </source>
</evidence>
<proteinExistence type="predicted"/>
<dbReference type="Pfam" id="PF03009">
    <property type="entry name" value="GDPD"/>
    <property type="match status" value="1"/>
</dbReference>
<dbReference type="EC" id="3.1.4.46" evidence="2"/>
<feature type="domain" description="GP-PDE" evidence="1">
    <location>
        <begin position="2"/>
        <end position="240"/>
    </location>
</feature>
<evidence type="ECO:0000313" key="3">
    <source>
        <dbReference type="Proteomes" id="UP000048926"/>
    </source>
</evidence>
<reference evidence="3" key="1">
    <citation type="submission" date="2015-07" db="EMBL/GenBank/DDBJ databases">
        <authorList>
            <person name="Rodrigo-Torres Lidia"/>
            <person name="Arahal R.David."/>
        </authorList>
    </citation>
    <scope>NUCLEOTIDE SEQUENCE [LARGE SCALE GENOMIC DNA]</scope>
    <source>
        <strain evidence="3">CECT 4801</strain>
    </source>
</reference>
<dbReference type="InterPro" id="IPR017946">
    <property type="entry name" value="PLC-like_Pdiesterase_TIM-brl"/>
</dbReference>
<dbReference type="Proteomes" id="UP000048926">
    <property type="component" value="Unassembled WGS sequence"/>
</dbReference>
<dbReference type="RefSeq" id="WP_055660993.1">
    <property type="nucleotide sequence ID" value="NZ_CXST01000004.1"/>
</dbReference>
<dbReference type="Gene3D" id="3.20.20.190">
    <property type="entry name" value="Phosphatidylinositol (PI) phosphodiesterase"/>
    <property type="match status" value="1"/>
</dbReference>
<organism evidence="2 3">
    <name type="scientific">Roseibium aggregatum</name>
    <dbReference type="NCBI Taxonomy" id="187304"/>
    <lineage>
        <taxon>Bacteria</taxon>
        <taxon>Pseudomonadati</taxon>
        <taxon>Pseudomonadota</taxon>
        <taxon>Alphaproteobacteria</taxon>
        <taxon>Hyphomicrobiales</taxon>
        <taxon>Stappiaceae</taxon>
        <taxon>Roseibium</taxon>
    </lineage>
</organism>
<protein>
    <submittedName>
        <fullName evidence="2">Glycerophosphoryl diester phosphodiesterase</fullName>
        <ecNumber evidence="2">3.1.4.46</ecNumber>
    </submittedName>
</protein>
<evidence type="ECO:0000313" key="2">
    <source>
        <dbReference type="EMBL" id="CTQ46878.1"/>
    </source>
</evidence>
<dbReference type="SUPFAM" id="SSF51695">
    <property type="entry name" value="PLC-like phosphodiesterases"/>
    <property type="match status" value="1"/>
</dbReference>
<sequence>MTRIASHRGGTLEFGDSTPAGFEATARMALEEVEFDLHPTADGAIMVHHDATLERTTDRSGAIRDLREAEVRSATIDYGAGGHPLSLQELCAIYRRSAVGFRCEIKPGPDRRPYADFVPKVVAMLAAEGMLERTVFSSFLVETQDELARATERPRLWLVSPPVLQQLGTAGTLEVAKAHGIPEIGVHVDCADEALMTAVENAGLQFGCWAAHTCAQIEKTLRLGVKVFTTDRPSLAIAIRNRWQREGRS</sequence>
<dbReference type="EMBL" id="CXST01000004">
    <property type="protein sequence ID" value="CTQ46878.1"/>
    <property type="molecule type" value="Genomic_DNA"/>
</dbReference>
<dbReference type="OrthoDB" id="9795622at2"/>
<accession>A0A0M6YB12</accession>
<gene>
    <name evidence="2" type="primary">ugpQ_3</name>
    <name evidence="2" type="ORF">LAL4801_05338</name>
</gene>
<dbReference type="PANTHER" id="PTHR46211">
    <property type="entry name" value="GLYCEROPHOSPHORYL DIESTER PHOSPHODIESTERASE"/>
    <property type="match status" value="1"/>
</dbReference>